<comment type="caution">
    <text evidence="1">The sequence shown here is derived from an EMBL/GenBank/DDBJ whole genome shotgun (WGS) entry which is preliminary data.</text>
</comment>
<reference evidence="1 2" key="1">
    <citation type="submission" date="2011-02" db="EMBL/GenBank/DDBJ databases">
        <authorList>
            <person name="Weinstock G."/>
            <person name="Sodergren E."/>
            <person name="Clifton S."/>
            <person name="Fulton L."/>
            <person name="Fulton B."/>
            <person name="Courtney L."/>
            <person name="Fronick C."/>
            <person name="Harrison M."/>
            <person name="Strong C."/>
            <person name="Farmer C."/>
            <person name="Delahaunty K."/>
            <person name="Markovic C."/>
            <person name="Hall O."/>
            <person name="Minx P."/>
            <person name="Tomlinson C."/>
            <person name="Mitreva M."/>
            <person name="Hou S."/>
            <person name="Chen J."/>
            <person name="Wollam A."/>
            <person name="Pepin K.H."/>
            <person name="Johnson M."/>
            <person name="Bhonagiri V."/>
            <person name="Zhang X."/>
            <person name="Suruliraj S."/>
            <person name="Warren W."/>
            <person name="Chinwalla A."/>
            <person name="Mardis E.R."/>
            <person name="Wilson R.K."/>
        </authorList>
    </citation>
    <scope>NUCLEOTIDE SEQUENCE [LARGE SCALE GENOMIC DNA]</scope>
    <source>
        <strain evidence="1 2">YIT 12056</strain>
    </source>
</reference>
<accession>A0ABN0CS63</accession>
<name>A0ABN0CS63_9BACE</name>
<organism evidence="1 2">
    <name type="scientific">Bacteroides clarus YIT 12056</name>
    <dbReference type="NCBI Taxonomy" id="762984"/>
    <lineage>
        <taxon>Bacteria</taxon>
        <taxon>Pseudomonadati</taxon>
        <taxon>Bacteroidota</taxon>
        <taxon>Bacteroidia</taxon>
        <taxon>Bacteroidales</taxon>
        <taxon>Bacteroidaceae</taxon>
        <taxon>Bacteroides</taxon>
    </lineage>
</organism>
<dbReference type="EMBL" id="AFBM01000005">
    <property type="protein sequence ID" value="EGF54485.1"/>
    <property type="molecule type" value="Genomic_DNA"/>
</dbReference>
<keyword evidence="2" id="KW-1185">Reference proteome</keyword>
<dbReference type="Proteomes" id="UP000010321">
    <property type="component" value="Unassembled WGS sequence"/>
</dbReference>
<proteinExistence type="predicted"/>
<protein>
    <submittedName>
        <fullName evidence="1">Uncharacterized protein</fullName>
    </submittedName>
</protein>
<gene>
    <name evidence="1" type="ORF">HMPREF9445_00439</name>
</gene>
<sequence length="52" mass="5998">MKETRKTRKLFACIQCFHTSSLSLKAKSADYVVVISALQFFYSLPQLMQLLL</sequence>
<evidence type="ECO:0000313" key="1">
    <source>
        <dbReference type="EMBL" id="EGF54485.1"/>
    </source>
</evidence>
<evidence type="ECO:0000313" key="2">
    <source>
        <dbReference type="Proteomes" id="UP000010321"/>
    </source>
</evidence>